<feature type="transmembrane region" description="Helical" evidence="2">
    <location>
        <begin position="305"/>
        <end position="325"/>
    </location>
</feature>
<organism evidence="3 4">
    <name type="scientific">Leishmania tarentolae</name>
    <name type="common">Sauroleishmania tarentolae</name>
    <dbReference type="NCBI Taxonomy" id="5689"/>
    <lineage>
        <taxon>Eukaryota</taxon>
        <taxon>Discoba</taxon>
        <taxon>Euglenozoa</taxon>
        <taxon>Kinetoplastea</taxon>
        <taxon>Metakinetoplastina</taxon>
        <taxon>Trypanosomatida</taxon>
        <taxon>Trypanosomatidae</taxon>
        <taxon>Leishmaniinae</taxon>
        <taxon>Leishmania</taxon>
        <taxon>lizard Leishmania</taxon>
    </lineage>
</organism>
<evidence type="ECO:0000313" key="4">
    <source>
        <dbReference type="Proteomes" id="UP000419144"/>
    </source>
</evidence>
<evidence type="ECO:0000256" key="2">
    <source>
        <dbReference type="SAM" id="Phobius"/>
    </source>
</evidence>
<evidence type="ECO:0000313" key="3">
    <source>
        <dbReference type="EMBL" id="GET93590.1"/>
    </source>
</evidence>
<name>A0A640KV04_LEITA</name>
<protein>
    <submittedName>
        <fullName evidence="3">Uncharacterized protein</fullName>
    </submittedName>
</protein>
<keyword evidence="2" id="KW-0472">Membrane</keyword>
<dbReference type="EMBL" id="BLBS01000057">
    <property type="protein sequence ID" value="GET93590.1"/>
    <property type="molecule type" value="Genomic_DNA"/>
</dbReference>
<dbReference type="VEuPathDB" id="TriTrypDB:LtaPh_3650461"/>
<dbReference type="Proteomes" id="UP000419144">
    <property type="component" value="Unassembled WGS sequence"/>
</dbReference>
<dbReference type="AlphaFoldDB" id="A0A640KV04"/>
<sequence length="535" mass="60733">MAPARHPTTRQSVSPITRRTERKTHGRDEKGEGGGSEIRCNMSHSSSRTALTRHSASHAPHCRVGAMSVVWCVCVCQSASPRVGSTVVQRYSNTHVYTENGSLNARFAQVCHAIRLLCHDLIHQILAVLLAALRIPQPFFLKHEAVGPSRQLVPFTRHLCRLVVVVLPAEFLIPGNAVLEVLAELFLLALRRFLLFLGETTVAFFHCRYLLQVFFSGGFLVLHCFPVELLVLQLEHARNVLLPALVHLRTVAIIFVYEFLQLPITCLPCLLLCLFGRQLALVRLLQPLHVLPLFLHRLRMRLGHLAVLLFVQLPQCFHLAGFIVAHLLQSRRANRQLLLRILLVQAVVFTLLRSLLLFLQYVRALFWQGFPRRTHCTRNAARKRAARVGAVGVVTVSSLPARRRPFCMPRPLLFLADRRDAQIFLLQLFPQRLILRHTKTVCLNKEVSARHGTRSRFDRWQWHGVRRKVSAAAVAVCVCVCVCVCVWRGRSRMRLYGQDCRGLWNGSKGFRASERESTTLTNGTSLQKENTYNIS</sequence>
<keyword evidence="2" id="KW-1133">Transmembrane helix</keyword>
<proteinExistence type="predicted"/>
<evidence type="ECO:0000256" key="1">
    <source>
        <dbReference type="SAM" id="MobiDB-lite"/>
    </source>
</evidence>
<keyword evidence="2" id="KW-0812">Transmembrane</keyword>
<comment type="caution">
    <text evidence="3">The sequence shown here is derived from an EMBL/GenBank/DDBJ whole genome shotgun (WGS) entry which is preliminary data.</text>
</comment>
<feature type="transmembrane region" description="Helical" evidence="2">
    <location>
        <begin position="337"/>
        <end position="362"/>
    </location>
</feature>
<feature type="region of interest" description="Disordered" evidence="1">
    <location>
        <begin position="1"/>
        <end position="44"/>
    </location>
</feature>
<accession>A0A640KV04</accession>
<feature type="transmembrane region" description="Helical" evidence="2">
    <location>
        <begin position="213"/>
        <end position="234"/>
    </location>
</feature>
<feature type="transmembrane region" description="Helical" evidence="2">
    <location>
        <begin position="469"/>
        <end position="487"/>
    </location>
</feature>
<reference evidence="3" key="1">
    <citation type="submission" date="2019-11" db="EMBL/GenBank/DDBJ databases">
        <title>Leishmania tarentolae CDS.</title>
        <authorList>
            <person name="Goto Y."/>
            <person name="Yamagishi J."/>
        </authorList>
    </citation>
    <scope>NUCLEOTIDE SEQUENCE [LARGE SCALE GENOMIC DNA]</scope>
    <source>
        <strain evidence="3">Parrot Tar II</strain>
    </source>
</reference>
<keyword evidence="4" id="KW-1185">Reference proteome</keyword>
<gene>
    <name evidence="3" type="ORF">LtaPh_3650461</name>
</gene>